<reference evidence="2 3" key="1">
    <citation type="submission" date="2011-11" db="EMBL/GenBank/DDBJ databases">
        <title>The Noncontiguous Finished sequence of Saccharomonospora cyanea NA-134.</title>
        <authorList>
            <consortium name="US DOE Joint Genome Institute"/>
            <person name="Lucas S."/>
            <person name="Han J."/>
            <person name="Lapidus A."/>
            <person name="Cheng J.-F."/>
            <person name="Goodwin L."/>
            <person name="Pitluck S."/>
            <person name="Peters L."/>
            <person name="Ovchinnikova G."/>
            <person name="Lu M."/>
            <person name="Detter J.C."/>
            <person name="Han C."/>
            <person name="Tapia R."/>
            <person name="Land M."/>
            <person name="Hauser L."/>
            <person name="Kyrpides N."/>
            <person name="Ivanova N."/>
            <person name="Pagani I."/>
            <person name="Brambilla E.-M."/>
            <person name="Klenk H.-P."/>
            <person name="Woyke T."/>
        </authorList>
    </citation>
    <scope>NUCLEOTIDE SEQUENCE [LARGE SCALE GENOMIC DNA]</scope>
    <source>
        <strain evidence="2 3">NA-134</strain>
    </source>
</reference>
<gene>
    <name evidence="2" type="ORF">SaccyDRAFT_0958</name>
</gene>
<keyword evidence="1" id="KW-1133">Transmembrane helix</keyword>
<dbReference type="HOGENOM" id="CLU_1776083_0_0_11"/>
<feature type="transmembrane region" description="Helical" evidence="1">
    <location>
        <begin position="46"/>
        <end position="70"/>
    </location>
</feature>
<feature type="transmembrane region" description="Helical" evidence="1">
    <location>
        <begin position="82"/>
        <end position="108"/>
    </location>
</feature>
<evidence type="ECO:0000313" key="2">
    <source>
        <dbReference type="EMBL" id="EHR59871.1"/>
    </source>
</evidence>
<dbReference type="Proteomes" id="UP000002791">
    <property type="component" value="Chromosome"/>
</dbReference>
<keyword evidence="1" id="KW-0472">Membrane</keyword>
<evidence type="ECO:0000256" key="1">
    <source>
        <dbReference type="SAM" id="Phobius"/>
    </source>
</evidence>
<proteinExistence type="predicted"/>
<sequence length="146" mass="15232">MAATPDLYVKEVRTSLRNNSGAFGYSVMITCSLAMLSAQHSSPNPLQIMLFALGAVLSFLVVEAVATNVFRRSLGGEEKTKVVALGSSIGVLSVGVALGATAAAGAWLPVTAAWLVGSFAASTTYLLLNAVEMAIARRVEETRRLA</sequence>
<name>H5XLK2_9PSEU</name>
<protein>
    <submittedName>
        <fullName evidence="2">Uncharacterized protein</fullName>
    </submittedName>
</protein>
<organism evidence="2 3">
    <name type="scientific">Saccharomonospora cyanea NA-134</name>
    <dbReference type="NCBI Taxonomy" id="882082"/>
    <lineage>
        <taxon>Bacteria</taxon>
        <taxon>Bacillati</taxon>
        <taxon>Actinomycetota</taxon>
        <taxon>Actinomycetes</taxon>
        <taxon>Pseudonocardiales</taxon>
        <taxon>Pseudonocardiaceae</taxon>
        <taxon>Saccharomonospora</taxon>
    </lineage>
</organism>
<dbReference type="OrthoDB" id="3555880at2"/>
<dbReference type="RefSeq" id="WP_005454067.1">
    <property type="nucleotide sequence ID" value="NZ_CM001440.1"/>
</dbReference>
<dbReference type="EMBL" id="CM001440">
    <property type="protein sequence ID" value="EHR59871.1"/>
    <property type="molecule type" value="Genomic_DNA"/>
</dbReference>
<dbReference type="STRING" id="882082.SaccyDRAFT_0958"/>
<accession>H5XLK2</accession>
<feature type="transmembrane region" description="Helical" evidence="1">
    <location>
        <begin position="114"/>
        <end position="135"/>
    </location>
</feature>
<dbReference type="AlphaFoldDB" id="H5XLK2"/>
<evidence type="ECO:0000313" key="3">
    <source>
        <dbReference type="Proteomes" id="UP000002791"/>
    </source>
</evidence>
<keyword evidence="3" id="KW-1185">Reference proteome</keyword>
<keyword evidence="1" id="KW-0812">Transmembrane</keyword>
<feature type="transmembrane region" description="Helical" evidence="1">
    <location>
        <begin position="21"/>
        <end position="40"/>
    </location>
</feature>